<sequence length="104" mass="11950">MMDSLDTNDVNANNGHRVAADEPLSPQSQVFALIGILEHNILAYLETVDVLSATAVNRRWKQAGRNDDIWKRIIYRYWKNKSEFQVKPTWFFGDPSLGDKQSEP</sequence>
<evidence type="ECO:0000313" key="4">
    <source>
        <dbReference type="Proteomes" id="UP000693970"/>
    </source>
</evidence>
<dbReference type="PROSITE" id="PS50181">
    <property type="entry name" value="FBOX"/>
    <property type="match status" value="1"/>
</dbReference>
<name>A0A9K3PY11_9STRA</name>
<feature type="region of interest" description="Disordered" evidence="1">
    <location>
        <begin position="1"/>
        <end position="21"/>
    </location>
</feature>
<dbReference type="InterPro" id="IPR001810">
    <property type="entry name" value="F-box_dom"/>
</dbReference>
<feature type="domain" description="F-box" evidence="2">
    <location>
        <begin position="27"/>
        <end position="73"/>
    </location>
</feature>
<gene>
    <name evidence="3" type="ORF">IV203_037219</name>
</gene>
<feature type="compositionally biased region" description="Polar residues" evidence="1">
    <location>
        <begin position="1"/>
        <end position="14"/>
    </location>
</feature>
<dbReference type="Pfam" id="PF12937">
    <property type="entry name" value="F-box-like"/>
    <property type="match status" value="1"/>
</dbReference>
<reference evidence="3" key="1">
    <citation type="journal article" date="2021" name="Sci. Rep.">
        <title>Diploid genomic architecture of Nitzschia inconspicua, an elite biomass production diatom.</title>
        <authorList>
            <person name="Oliver A."/>
            <person name="Podell S."/>
            <person name="Pinowska A."/>
            <person name="Traller J.C."/>
            <person name="Smith S.R."/>
            <person name="McClure R."/>
            <person name="Beliaev A."/>
            <person name="Bohutskyi P."/>
            <person name="Hill E.A."/>
            <person name="Rabines A."/>
            <person name="Zheng H."/>
            <person name="Allen L.Z."/>
            <person name="Kuo A."/>
            <person name="Grigoriev I.V."/>
            <person name="Allen A.E."/>
            <person name="Hazlebeck D."/>
            <person name="Allen E.E."/>
        </authorList>
    </citation>
    <scope>NUCLEOTIDE SEQUENCE</scope>
    <source>
        <strain evidence="3">Hildebrandi</strain>
    </source>
</reference>
<evidence type="ECO:0000256" key="1">
    <source>
        <dbReference type="SAM" id="MobiDB-lite"/>
    </source>
</evidence>
<organism evidence="3 4">
    <name type="scientific">Nitzschia inconspicua</name>
    <dbReference type="NCBI Taxonomy" id="303405"/>
    <lineage>
        <taxon>Eukaryota</taxon>
        <taxon>Sar</taxon>
        <taxon>Stramenopiles</taxon>
        <taxon>Ochrophyta</taxon>
        <taxon>Bacillariophyta</taxon>
        <taxon>Bacillariophyceae</taxon>
        <taxon>Bacillariophycidae</taxon>
        <taxon>Bacillariales</taxon>
        <taxon>Bacillariaceae</taxon>
        <taxon>Nitzschia</taxon>
    </lineage>
</organism>
<proteinExistence type="predicted"/>
<dbReference type="Proteomes" id="UP000693970">
    <property type="component" value="Unassembled WGS sequence"/>
</dbReference>
<dbReference type="AlphaFoldDB" id="A0A9K3PY11"/>
<reference evidence="3" key="2">
    <citation type="submission" date="2021-04" db="EMBL/GenBank/DDBJ databases">
        <authorList>
            <person name="Podell S."/>
        </authorList>
    </citation>
    <scope>NUCLEOTIDE SEQUENCE</scope>
    <source>
        <strain evidence="3">Hildebrandi</strain>
    </source>
</reference>
<keyword evidence="4" id="KW-1185">Reference proteome</keyword>
<evidence type="ECO:0000313" key="3">
    <source>
        <dbReference type="EMBL" id="KAG7364017.1"/>
    </source>
</evidence>
<comment type="caution">
    <text evidence="3">The sequence shown here is derived from an EMBL/GenBank/DDBJ whole genome shotgun (WGS) entry which is preliminary data.</text>
</comment>
<evidence type="ECO:0000259" key="2">
    <source>
        <dbReference type="PROSITE" id="PS50181"/>
    </source>
</evidence>
<accession>A0A9K3PY11</accession>
<dbReference type="EMBL" id="JAGRRH010000009">
    <property type="protein sequence ID" value="KAG7364017.1"/>
    <property type="molecule type" value="Genomic_DNA"/>
</dbReference>
<protein>
    <submittedName>
        <fullName evidence="3">F-box domain containing protein</fullName>
    </submittedName>
</protein>